<gene>
    <name evidence="2" type="ORF">N7530_010454</name>
</gene>
<feature type="region of interest" description="Disordered" evidence="1">
    <location>
        <begin position="68"/>
        <end position="87"/>
    </location>
</feature>
<evidence type="ECO:0000313" key="3">
    <source>
        <dbReference type="Proteomes" id="UP001147760"/>
    </source>
</evidence>
<reference evidence="2" key="2">
    <citation type="journal article" date="2023" name="IMA Fungus">
        <title>Comparative genomic study of the Penicillium genus elucidates a diverse pangenome and 15 lateral gene transfer events.</title>
        <authorList>
            <person name="Petersen C."/>
            <person name="Sorensen T."/>
            <person name="Nielsen M.R."/>
            <person name="Sondergaard T.E."/>
            <person name="Sorensen J.L."/>
            <person name="Fitzpatrick D.A."/>
            <person name="Frisvad J.C."/>
            <person name="Nielsen K.L."/>
        </authorList>
    </citation>
    <scope>NUCLEOTIDE SEQUENCE</scope>
    <source>
        <strain evidence="2">IBT 17660</strain>
    </source>
</reference>
<name>A0A9X0BHN7_9EURO</name>
<dbReference type="Proteomes" id="UP001147760">
    <property type="component" value="Unassembled WGS sequence"/>
</dbReference>
<keyword evidence="3" id="KW-1185">Reference proteome</keyword>
<organism evidence="2 3">
    <name type="scientific">Penicillium desertorum</name>
    <dbReference type="NCBI Taxonomy" id="1303715"/>
    <lineage>
        <taxon>Eukaryota</taxon>
        <taxon>Fungi</taxon>
        <taxon>Dikarya</taxon>
        <taxon>Ascomycota</taxon>
        <taxon>Pezizomycotina</taxon>
        <taxon>Eurotiomycetes</taxon>
        <taxon>Eurotiomycetidae</taxon>
        <taxon>Eurotiales</taxon>
        <taxon>Aspergillaceae</taxon>
        <taxon>Penicillium</taxon>
    </lineage>
</organism>
<accession>A0A9X0BHN7</accession>
<protein>
    <submittedName>
        <fullName evidence="2">Uncharacterized protein</fullName>
    </submittedName>
</protein>
<dbReference type="OrthoDB" id="3777249at2759"/>
<evidence type="ECO:0000313" key="2">
    <source>
        <dbReference type="EMBL" id="KAJ5462249.1"/>
    </source>
</evidence>
<dbReference type="EMBL" id="JAPWDO010000007">
    <property type="protein sequence ID" value="KAJ5462249.1"/>
    <property type="molecule type" value="Genomic_DNA"/>
</dbReference>
<reference evidence="2" key="1">
    <citation type="submission" date="2022-12" db="EMBL/GenBank/DDBJ databases">
        <authorList>
            <person name="Petersen C."/>
        </authorList>
    </citation>
    <scope>NUCLEOTIDE SEQUENCE</scope>
    <source>
        <strain evidence="2">IBT 17660</strain>
    </source>
</reference>
<comment type="caution">
    <text evidence="2">The sequence shown here is derived from an EMBL/GenBank/DDBJ whole genome shotgun (WGS) entry which is preliminary data.</text>
</comment>
<proteinExistence type="predicted"/>
<evidence type="ECO:0000256" key="1">
    <source>
        <dbReference type="SAM" id="MobiDB-lite"/>
    </source>
</evidence>
<sequence>MNPFPSTVCCRTPIDGFQSRIVVSRDADASRRPSGEKATNRTEAEWPSTFCYRVLTDGSQRWTVLSLEADASRPPSGEKATKETESEWPVSVFKASTEFWNYQ</sequence>
<dbReference type="AlphaFoldDB" id="A0A9X0BHN7"/>